<sequence>MLLIQFGLLFAPNMAILLICVVIEPEMGLITEHNLAQKKRIFFDTFKSPFTEHTTQKKVQRLQFLHELYFVSL</sequence>
<protein>
    <recommendedName>
        <fullName evidence="3">Secreted protein</fullName>
    </recommendedName>
</protein>
<accession>A0A0K2T8G5</accession>
<proteinExistence type="predicted"/>
<keyword evidence="1" id="KW-0732">Signal</keyword>
<dbReference type="EMBL" id="HACA01004410">
    <property type="protein sequence ID" value="CDW21771.1"/>
    <property type="molecule type" value="Transcribed_RNA"/>
</dbReference>
<organism evidence="2">
    <name type="scientific">Lepeophtheirus salmonis</name>
    <name type="common">Salmon louse</name>
    <name type="synonym">Caligus salmonis</name>
    <dbReference type="NCBI Taxonomy" id="72036"/>
    <lineage>
        <taxon>Eukaryota</taxon>
        <taxon>Metazoa</taxon>
        <taxon>Ecdysozoa</taxon>
        <taxon>Arthropoda</taxon>
        <taxon>Crustacea</taxon>
        <taxon>Multicrustacea</taxon>
        <taxon>Hexanauplia</taxon>
        <taxon>Copepoda</taxon>
        <taxon>Siphonostomatoida</taxon>
        <taxon>Caligidae</taxon>
        <taxon>Lepeophtheirus</taxon>
    </lineage>
</organism>
<name>A0A0K2T8G5_LEPSM</name>
<evidence type="ECO:0000313" key="2">
    <source>
        <dbReference type="EMBL" id="CDW21771.1"/>
    </source>
</evidence>
<feature type="signal peptide" evidence="1">
    <location>
        <begin position="1"/>
        <end position="15"/>
    </location>
</feature>
<evidence type="ECO:0008006" key="3">
    <source>
        <dbReference type="Google" id="ProtNLM"/>
    </source>
</evidence>
<reference evidence="2" key="1">
    <citation type="submission" date="2014-05" db="EMBL/GenBank/DDBJ databases">
        <authorList>
            <person name="Chronopoulou M."/>
        </authorList>
    </citation>
    <scope>NUCLEOTIDE SEQUENCE</scope>
    <source>
        <tissue evidence="2">Whole organism</tissue>
    </source>
</reference>
<feature type="chain" id="PRO_5012542764" description="Secreted protein" evidence="1">
    <location>
        <begin position="16"/>
        <end position="73"/>
    </location>
</feature>
<evidence type="ECO:0000256" key="1">
    <source>
        <dbReference type="SAM" id="SignalP"/>
    </source>
</evidence>
<dbReference type="AlphaFoldDB" id="A0A0K2T8G5"/>